<dbReference type="SUPFAM" id="SSF55785">
    <property type="entry name" value="PYP-like sensor domain (PAS domain)"/>
    <property type="match status" value="2"/>
</dbReference>
<dbReference type="GO" id="GO:0005886">
    <property type="term" value="C:plasma membrane"/>
    <property type="evidence" value="ECO:0007669"/>
    <property type="project" value="UniProtKB-SubCell"/>
</dbReference>
<dbReference type="InParanoid" id="A0A0D2HKD1"/>
<dbReference type="InterPro" id="IPR003594">
    <property type="entry name" value="HATPase_dom"/>
</dbReference>
<dbReference type="SMART" id="SM00387">
    <property type="entry name" value="HATPase_c"/>
    <property type="match status" value="1"/>
</dbReference>
<evidence type="ECO:0000256" key="4">
    <source>
        <dbReference type="ARBA" id="ARBA00022475"/>
    </source>
</evidence>
<dbReference type="InterPro" id="IPR033480">
    <property type="entry name" value="sCache_2"/>
</dbReference>
<dbReference type="CDD" id="cd00082">
    <property type="entry name" value="HisKA"/>
    <property type="match status" value="1"/>
</dbReference>
<dbReference type="PROSITE" id="PS50113">
    <property type="entry name" value="PAC"/>
    <property type="match status" value="2"/>
</dbReference>
<feature type="domain" description="Histidine kinase" evidence="20">
    <location>
        <begin position="543"/>
        <end position="764"/>
    </location>
</feature>
<dbReference type="PROSITE" id="PS50109">
    <property type="entry name" value="HIS_KIN"/>
    <property type="match status" value="1"/>
</dbReference>
<evidence type="ECO:0000256" key="7">
    <source>
        <dbReference type="ARBA" id="ARBA00022692"/>
    </source>
</evidence>
<evidence type="ECO:0000256" key="19">
    <source>
        <dbReference type="SAM" id="Phobius"/>
    </source>
</evidence>
<dbReference type="RefSeq" id="WP_052515538.1">
    <property type="nucleotide sequence ID" value="NZ_AZAC01000067.1"/>
</dbReference>
<evidence type="ECO:0000256" key="10">
    <source>
        <dbReference type="ARBA" id="ARBA00022840"/>
    </source>
</evidence>
<evidence type="ECO:0000313" key="25">
    <source>
        <dbReference type="EMBL" id="KIX11088.1"/>
    </source>
</evidence>
<feature type="domain" description="HPt" evidence="24">
    <location>
        <begin position="1096"/>
        <end position="1191"/>
    </location>
</feature>
<dbReference type="Pfam" id="PF02518">
    <property type="entry name" value="HATPase_c"/>
    <property type="match status" value="1"/>
</dbReference>
<feature type="region of interest" description="Disordered" evidence="18">
    <location>
        <begin position="904"/>
        <end position="924"/>
    </location>
</feature>
<dbReference type="SMART" id="SM00448">
    <property type="entry name" value="REC"/>
    <property type="match status" value="2"/>
</dbReference>
<dbReference type="InterPro" id="IPR004358">
    <property type="entry name" value="Sig_transdc_His_kin-like_C"/>
</dbReference>
<dbReference type="FunFam" id="1.10.287.130:FF:000002">
    <property type="entry name" value="Two-component osmosensing histidine kinase"/>
    <property type="match status" value="1"/>
</dbReference>
<comment type="caution">
    <text evidence="25">The sequence shown here is derived from an EMBL/GenBank/DDBJ whole genome shotgun (WGS) entry which is preliminary data.</text>
</comment>
<evidence type="ECO:0000256" key="15">
    <source>
        <dbReference type="ARBA" id="ARBA00068150"/>
    </source>
</evidence>
<keyword evidence="12" id="KW-0902">Two-component regulatory system</keyword>
<dbReference type="PROSITE" id="PS50894">
    <property type="entry name" value="HPT"/>
    <property type="match status" value="1"/>
</dbReference>
<dbReference type="OrthoDB" id="9758705at2"/>
<evidence type="ECO:0000256" key="18">
    <source>
        <dbReference type="SAM" id="MobiDB-lite"/>
    </source>
</evidence>
<dbReference type="EC" id="2.7.13.3" evidence="3"/>
<dbReference type="Gene3D" id="1.10.287.130">
    <property type="match status" value="1"/>
</dbReference>
<keyword evidence="13 19" id="KW-0472">Membrane</keyword>
<dbReference type="STRING" id="1429043.X474_25395"/>
<dbReference type="PRINTS" id="PR00344">
    <property type="entry name" value="BCTRLSENSOR"/>
</dbReference>
<keyword evidence="4" id="KW-1003">Cell membrane</keyword>
<evidence type="ECO:0000256" key="2">
    <source>
        <dbReference type="ARBA" id="ARBA00004651"/>
    </source>
</evidence>
<dbReference type="SUPFAM" id="SSF47384">
    <property type="entry name" value="Homodimeric domain of signal transducing histidine kinase"/>
    <property type="match status" value="1"/>
</dbReference>
<feature type="domain" description="PAS" evidence="22">
    <location>
        <begin position="236"/>
        <end position="291"/>
    </location>
</feature>
<dbReference type="InterPro" id="IPR036890">
    <property type="entry name" value="HATPase_C_sf"/>
</dbReference>
<evidence type="ECO:0000259" key="24">
    <source>
        <dbReference type="PROSITE" id="PS50894"/>
    </source>
</evidence>
<dbReference type="InterPro" id="IPR001789">
    <property type="entry name" value="Sig_transdc_resp-reg_receiver"/>
</dbReference>
<keyword evidence="6" id="KW-0808">Transferase</keyword>
<dbReference type="Pfam" id="PF01627">
    <property type="entry name" value="Hpt"/>
    <property type="match status" value="1"/>
</dbReference>
<dbReference type="InterPro" id="IPR001610">
    <property type="entry name" value="PAC"/>
</dbReference>
<dbReference type="PANTHER" id="PTHR45339:SF1">
    <property type="entry name" value="HYBRID SIGNAL TRANSDUCTION HISTIDINE KINASE J"/>
    <property type="match status" value="1"/>
</dbReference>
<feature type="transmembrane region" description="Helical" evidence="19">
    <location>
        <begin position="12"/>
        <end position="36"/>
    </location>
</feature>
<dbReference type="SMART" id="SM00073">
    <property type="entry name" value="HPT"/>
    <property type="match status" value="1"/>
</dbReference>
<evidence type="ECO:0000256" key="8">
    <source>
        <dbReference type="ARBA" id="ARBA00022741"/>
    </source>
</evidence>
<evidence type="ECO:0000256" key="9">
    <source>
        <dbReference type="ARBA" id="ARBA00022777"/>
    </source>
</evidence>
<dbReference type="Gene3D" id="3.30.565.10">
    <property type="entry name" value="Histidine kinase-like ATPase, C-terminal domain"/>
    <property type="match status" value="1"/>
</dbReference>
<feature type="domain" description="Response regulatory" evidence="21">
    <location>
        <begin position="933"/>
        <end position="1051"/>
    </location>
</feature>
<dbReference type="AlphaFoldDB" id="A0A0D2HKD1"/>
<organism evidence="25 26">
    <name type="scientific">Dethiosulfatarculus sandiegensis</name>
    <dbReference type="NCBI Taxonomy" id="1429043"/>
    <lineage>
        <taxon>Bacteria</taxon>
        <taxon>Pseudomonadati</taxon>
        <taxon>Thermodesulfobacteriota</taxon>
        <taxon>Desulfarculia</taxon>
        <taxon>Desulfarculales</taxon>
        <taxon>Desulfarculaceae</taxon>
        <taxon>Dethiosulfatarculus</taxon>
    </lineage>
</organism>
<dbReference type="FunFam" id="3.30.565.10:FF:000010">
    <property type="entry name" value="Sensor histidine kinase RcsC"/>
    <property type="match status" value="1"/>
</dbReference>
<dbReference type="InterPro" id="IPR003661">
    <property type="entry name" value="HisK_dim/P_dom"/>
</dbReference>
<evidence type="ECO:0000256" key="5">
    <source>
        <dbReference type="ARBA" id="ARBA00022553"/>
    </source>
</evidence>
<evidence type="ECO:0000256" key="12">
    <source>
        <dbReference type="ARBA" id="ARBA00023012"/>
    </source>
</evidence>
<keyword evidence="7 19" id="KW-0812">Transmembrane</keyword>
<proteinExistence type="predicted"/>
<dbReference type="Gene3D" id="1.20.120.160">
    <property type="entry name" value="HPT domain"/>
    <property type="match status" value="1"/>
</dbReference>
<feature type="transmembrane region" description="Helical" evidence="19">
    <location>
        <begin position="196"/>
        <end position="217"/>
    </location>
</feature>
<dbReference type="Gene3D" id="3.40.50.2300">
    <property type="match status" value="2"/>
</dbReference>
<comment type="subunit">
    <text evidence="14">At low DSF concentrations, interacts with RpfF.</text>
</comment>
<dbReference type="PROSITE" id="PS50112">
    <property type="entry name" value="PAS"/>
    <property type="match status" value="1"/>
</dbReference>
<comment type="subcellular location">
    <subcellularLocation>
        <location evidence="2">Cell membrane</location>
        <topology evidence="2">Multi-pass membrane protein</topology>
    </subcellularLocation>
</comment>
<dbReference type="InterPro" id="IPR000700">
    <property type="entry name" value="PAS-assoc_C"/>
</dbReference>
<dbReference type="InterPro" id="IPR008207">
    <property type="entry name" value="Sig_transdc_His_kin_Hpt_dom"/>
</dbReference>
<dbReference type="SMART" id="SM01049">
    <property type="entry name" value="Cache_2"/>
    <property type="match status" value="1"/>
</dbReference>
<evidence type="ECO:0000256" key="1">
    <source>
        <dbReference type="ARBA" id="ARBA00000085"/>
    </source>
</evidence>
<accession>A0A0D2HKD1</accession>
<evidence type="ECO:0000256" key="16">
    <source>
        <dbReference type="PROSITE-ProRule" id="PRU00110"/>
    </source>
</evidence>
<feature type="domain" description="Response regulatory" evidence="21">
    <location>
        <begin position="784"/>
        <end position="906"/>
    </location>
</feature>
<dbReference type="SMART" id="SM00086">
    <property type="entry name" value="PAC"/>
    <property type="match status" value="2"/>
</dbReference>
<dbReference type="SMART" id="SM00091">
    <property type="entry name" value="PAS"/>
    <property type="match status" value="1"/>
</dbReference>
<dbReference type="InterPro" id="IPR036641">
    <property type="entry name" value="HPT_dom_sf"/>
</dbReference>
<name>A0A0D2HKD1_9BACT</name>
<evidence type="ECO:0000256" key="11">
    <source>
        <dbReference type="ARBA" id="ARBA00022989"/>
    </source>
</evidence>
<reference evidence="25 26" key="1">
    <citation type="submission" date="2013-11" db="EMBL/GenBank/DDBJ databases">
        <title>Metagenomic analysis of a methanogenic consortium involved in long chain n-alkane degradation.</title>
        <authorList>
            <person name="Davidova I.A."/>
            <person name="Callaghan A.V."/>
            <person name="Wawrik B."/>
            <person name="Pruitt S."/>
            <person name="Marks C."/>
            <person name="Duncan K.E."/>
            <person name="Suflita J.M."/>
        </authorList>
    </citation>
    <scope>NUCLEOTIDE SEQUENCE [LARGE SCALE GENOMIC DNA]</scope>
    <source>
        <strain evidence="25 26">SPR</strain>
    </source>
</reference>
<feature type="modified residue" description="4-aspartylphosphate" evidence="17">
    <location>
        <position position="838"/>
    </location>
</feature>
<evidence type="ECO:0000259" key="22">
    <source>
        <dbReference type="PROSITE" id="PS50112"/>
    </source>
</evidence>
<dbReference type="PANTHER" id="PTHR45339">
    <property type="entry name" value="HYBRID SIGNAL TRANSDUCTION HISTIDINE KINASE J"/>
    <property type="match status" value="1"/>
</dbReference>
<evidence type="ECO:0000256" key="17">
    <source>
        <dbReference type="PROSITE-ProRule" id="PRU00169"/>
    </source>
</evidence>
<evidence type="ECO:0000259" key="23">
    <source>
        <dbReference type="PROSITE" id="PS50113"/>
    </source>
</evidence>
<feature type="domain" description="PAC" evidence="23">
    <location>
        <begin position="310"/>
        <end position="362"/>
    </location>
</feature>
<dbReference type="InterPro" id="IPR000014">
    <property type="entry name" value="PAS"/>
</dbReference>
<dbReference type="CDD" id="cd17546">
    <property type="entry name" value="REC_hyHK_CKI1_RcsC-like"/>
    <property type="match status" value="2"/>
</dbReference>
<dbReference type="InterPro" id="IPR036097">
    <property type="entry name" value="HisK_dim/P_sf"/>
</dbReference>
<dbReference type="FunCoup" id="A0A0D2HKD1">
    <property type="interactions" value="294"/>
</dbReference>
<evidence type="ECO:0000256" key="14">
    <source>
        <dbReference type="ARBA" id="ARBA00064003"/>
    </source>
</evidence>
<dbReference type="InterPro" id="IPR011006">
    <property type="entry name" value="CheY-like_superfamily"/>
</dbReference>
<dbReference type="Gene3D" id="3.30.450.20">
    <property type="entry name" value="PAS domain"/>
    <property type="match status" value="3"/>
</dbReference>
<evidence type="ECO:0000256" key="6">
    <source>
        <dbReference type="ARBA" id="ARBA00022679"/>
    </source>
</evidence>
<dbReference type="Proteomes" id="UP000032233">
    <property type="component" value="Unassembled WGS sequence"/>
</dbReference>
<dbReference type="SUPFAM" id="SSF55874">
    <property type="entry name" value="ATPase domain of HSP90 chaperone/DNA topoisomerase II/histidine kinase"/>
    <property type="match status" value="1"/>
</dbReference>
<protein>
    <recommendedName>
        <fullName evidence="15">Sensory/regulatory protein RpfC</fullName>
        <ecNumber evidence="3">2.7.13.3</ecNumber>
    </recommendedName>
</protein>
<dbReference type="CDD" id="cd00130">
    <property type="entry name" value="PAS"/>
    <property type="match status" value="2"/>
</dbReference>
<dbReference type="Pfam" id="PF00512">
    <property type="entry name" value="HisKA"/>
    <property type="match status" value="1"/>
</dbReference>
<gene>
    <name evidence="25" type="ORF">X474_25395</name>
</gene>
<dbReference type="Pfam" id="PF00072">
    <property type="entry name" value="Response_reg"/>
    <property type="match status" value="2"/>
</dbReference>
<dbReference type="InterPro" id="IPR013656">
    <property type="entry name" value="PAS_4"/>
</dbReference>
<dbReference type="GO" id="GO:0000155">
    <property type="term" value="F:phosphorelay sensor kinase activity"/>
    <property type="evidence" value="ECO:0007669"/>
    <property type="project" value="InterPro"/>
</dbReference>
<evidence type="ECO:0000256" key="13">
    <source>
        <dbReference type="ARBA" id="ARBA00023136"/>
    </source>
</evidence>
<dbReference type="SUPFAM" id="SSF47226">
    <property type="entry name" value="Histidine-containing phosphotransfer domain, HPT domain"/>
    <property type="match status" value="1"/>
</dbReference>
<keyword evidence="10" id="KW-0067">ATP-binding</keyword>
<dbReference type="InterPro" id="IPR005467">
    <property type="entry name" value="His_kinase_dom"/>
</dbReference>
<comment type="catalytic activity">
    <reaction evidence="1">
        <text>ATP + protein L-histidine = ADP + protein N-phospho-L-histidine.</text>
        <dbReference type="EC" id="2.7.13.3"/>
    </reaction>
</comment>
<evidence type="ECO:0000256" key="3">
    <source>
        <dbReference type="ARBA" id="ARBA00012438"/>
    </source>
</evidence>
<feature type="modified residue" description="4-aspartylphosphate" evidence="17">
    <location>
        <position position="982"/>
    </location>
</feature>
<keyword evidence="9 25" id="KW-0418">Kinase</keyword>
<dbReference type="NCBIfam" id="TIGR00229">
    <property type="entry name" value="sensory_box"/>
    <property type="match status" value="1"/>
</dbReference>
<feature type="modified residue" description="Phosphohistidine" evidence="16">
    <location>
        <position position="1135"/>
    </location>
</feature>
<dbReference type="PROSITE" id="PS50110">
    <property type="entry name" value="RESPONSE_REGULATORY"/>
    <property type="match status" value="2"/>
</dbReference>
<evidence type="ECO:0000259" key="21">
    <source>
        <dbReference type="PROSITE" id="PS50110"/>
    </source>
</evidence>
<dbReference type="InterPro" id="IPR035965">
    <property type="entry name" value="PAS-like_dom_sf"/>
</dbReference>
<keyword evidence="5 17" id="KW-0597">Phosphoprotein</keyword>
<dbReference type="EMBL" id="AZAC01000067">
    <property type="protein sequence ID" value="KIX11088.1"/>
    <property type="molecule type" value="Genomic_DNA"/>
</dbReference>
<evidence type="ECO:0000259" key="20">
    <source>
        <dbReference type="PROSITE" id="PS50109"/>
    </source>
</evidence>
<sequence length="1191" mass="132914">MFKALSNRQYLGIVAPSLLTVLLFVLAIFWLALPAFEQSLMQRNKKLVRDLTRVAYELVDYNYQLVKKGKLGRSEAQSRAVEQLASIRYGVNHNGYYWISDSKGLMIMHPLLPEITGENLVFRVDAKGKAFMKEIVAKAQSAKGGFVSYHWPWPGDPSKNLPKVSYVRPFRPWNWIIGTGVYLDDMHAENAALTRSFVIISLIISFITTIMLALIVVQAVKNAKKRQSAEYDLLSERGYSSSIIKATPNIIVGVDKDGQTTHINPAGEKLTGYAKEELLLNNFWRILYPGDNFSQVEELFFRLATNGLVQAHEMTLTSKQGEERIISWDILELIDLDGELIETIGIGTDITERKEAEKALRKSRSRLTRAQSVAHIGNWELLVKQDQPELEKAELWTSKAAANVLGISEYGGGFKKKLTNLATVIENQDLENLLAGLEQLFESRDPYEFECSLKHKKDTEPVWVHFRAEIMDEPEPGLFQVTGTVQDITGLKLAEQRYKKLNQELEQRVDERTWELTEAIIQMEEAKEEAVAASISKGQFLANMSHEIRTPMNGVIGMTDLLLNTELAEDQLEYTNTIKNSAHSLLSVINDILDFSKIEAGKLELEQIPFGLNDTLFEAARLIAPKAHEKGLELVVTVEPGTPDHLEGDPGRLRQIVINLLNNALKFTEEGELLVQAGLVSMDNDIARLKLSVTDTGIGIEPEAQEAIFQAFEQADGSVTRKYGGTGLGLAITSQLVRLMHGQIWVESEPGKGSTFTCEIDLRVVEGPAPTREELKEVALGGVEVLILDDNATNLKILHENLSHWGVKPHDAKEPAEALNLLRRAHQEGRPFSLLLTDNQMPQISGYEFVEKVRQEGAFENLPVIVLSSADGLEKKGQRLKDLGISDSLVKPAKPEDLRKIISRALSGQKQTPKPSRKPKKGLNEMKSQKMLNILLAEDTIVNQKVALKFLEGFGHQAEVAENGREALEAVRNKDYDLVLMDIQMPVMDGLAATRAIRELEDPKKAELPIIAMTAHAMKGDKERCLEAGMNGYVTKPIQPKELFEVLEDFAPARPGFIPEKMENHITPDSGQSTSQAIESAILQEKDYLVERFAGDEELMIESMKVFLEDLGQLVDNIQADVLAGDAKALAMHTHALKSSTGYFDKGDVSGLCAKMENRARNGKLDHMGEDFETLKAFSVRLSREIKEMLA</sequence>
<evidence type="ECO:0000313" key="26">
    <source>
        <dbReference type="Proteomes" id="UP000032233"/>
    </source>
</evidence>
<dbReference type="CDD" id="cd16922">
    <property type="entry name" value="HATPase_EvgS-ArcB-TorS-like"/>
    <property type="match status" value="1"/>
</dbReference>
<keyword evidence="26" id="KW-1185">Reference proteome</keyword>
<feature type="domain" description="PAC" evidence="23">
    <location>
        <begin position="447"/>
        <end position="500"/>
    </location>
</feature>
<dbReference type="SUPFAM" id="SSF52172">
    <property type="entry name" value="CheY-like"/>
    <property type="match status" value="2"/>
</dbReference>
<dbReference type="GO" id="GO:0005524">
    <property type="term" value="F:ATP binding"/>
    <property type="evidence" value="ECO:0007669"/>
    <property type="project" value="UniProtKB-KW"/>
</dbReference>
<dbReference type="SMART" id="SM00388">
    <property type="entry name" value="HisKA"/>
    <property type="match status" value="1"/>
</dbReference>
<dbReference type="Pfam" id="PF17200">
    <property type="entry name" value="sCache_2"/>
    <property type="match status" value="1"/>
</dbReference>
<dbReference type="Pfam" id="PF08448">
    <property type="entry name" value="PAS_4"/>
    <property type="match status" value="1"/>
</dbReference>
<keyword evidence="11 19" id="KW-1133">Transmembrane helix</keyword>
<keyword evidence="8" id="KW-0547">Nucleotide-binding</keyword>